<dbReference type="Proteomes" id="UP000499080">
    <property type="component" value="Unassembled WGS sequence"/>
</dbReference>
<dbReference type="OrthoDB" id="1728974at2759"/>
<keyword evidence="2" id="KW-1185">Reference proteome</keyword>
<dbReference type="EMBL" id="BGPR01001851">
    <property type="protein sequence ID" value="GBM63111.1"/>
    <property type="molecule type" value="Genomic_DNA"/>
</dbReference>
<protein>
    <submittedName>
        <fullName evidence="1">Uncharacterized protein</fullName>
    </submittedName>
</protein>
<accession>A0A4Y2HCW1</accession>
<comment type="caution">
    <text evidence="1">The sequence shown here is derived from an EMBL/GenBank/DDBJ whole genome shotgun (WGS) entry which is preliminary data.</text>
</comment>
<dbReference type="AlphaFoldDB" id="A0A4Y2HCW1"/>
<evidence type="ECO:0000313" key="1">
    <source>
        <dbReference type="EMBL" id="GBM63111.1"/>
    </source>
</evidence>
<sequence length="97" mass="11616">MDERLKPLKKLNIDFLWTLCGFRTISRRNNTSAEKTQQRHSNDRLRAITRRNNESFELKNQRQASDRLRTLNSRAIQSNEQRESEGFIAMHLETRIE</sequence>
<gene>
    <name evidence="1" type="ORF">AVEN_68560_1</name>
</gene>
<organism evidence="1 2">
    <name type="scientific">Araneus ventricosus</name>
    <name type="common">Orbweaver spider</name>
    <name type="synonym">Epeira ventricosa</name>
    <dbReference type="NCBI Taxonomy" id="182803"/>
    <lineage>
        <taxon>Eukaryota</taxon>
        <taxon>Metazoa</taxon>
        <taxon>Ecdysozoa</taxon>
        <taxon>Arthropoda</taxon>
        <taxon>Chelicerata</taxon>
        <taxon>Arachnida</taxon>
        <taxon>Araneae</taxon>
        <taxon>Araneomorphae</taxon>
        <taxon>Entelegynae</taxon>
        <taxon>Araneoidea</taxon>
        <taxon>Araneidae</taxon>
        <taxon>Araneus</taxon>
    </lineage>
</organism>
<reference evidence="1 2" key="1">
    <citation type="journal article" date="2019" name="Sci. Rep.">
        <title>Orb-weaving spider Araneus ventricosus genome elucidates the spidroin gene catalogue.</title>
        <authorList>
            <person name="Kono N."/>
            <person name="Nakamura H."/>
            <person name="Ohtoshi R."/>
            <person name="Moran D.A.P."/>
            <person name="Shinohara A."/>
            <person name="Yoshida Y."/>
            <person name="Fujiwara M."/>
            <person name="Mori M."/>
            <person name="Tomita M."/>
            <person name="Arakawa K."/>
        </authorList>
    </citation>
    <scope>NUCLEOTIDE SEQUENCE [LARGE SCALE GENOMIC DNA]</scope>
</reference>
<evidence type="ECO:0000313" key="2">
    <source>
        <dbReference type="Proteomes" id="UP000499080"/>
    </source>
</evidence>
<name>A0A4Y2HCW1_ARAVE</name>
<proteinExistence type="predicted"/>